<dbReference type="InParanoid" id="A0A3N4L757"/>
<evidence type="ECO:0000313" key="2">
    <source>
        <dbReference type="EMBL" id="RPB17309.1"/>
    </source>
</evidence>
<protein>
    <submittedName>
        <fullName evidence="2">Uncharacterized protein</fullName>
    </submittedName>
</protein>
<feature type="region of interest" description="Disordered" evidence="1">
    <location>
        <begin position="175"/>
        <end position="228"/>
    </location>
</feature>
<gene>
    <name evidence="2" type="ORF">P167DRAFT_550995</name>
</gene>
<keyword evidence="3" id="KW-1185">Reference proteome</keyword>
<feature type="compositionally biased region" description="Pro residues" evidence="1">
    <location>
        <begin position="31"/>
        <end position="42"/>
    </location>
</feature>
<feature type="region of interest" description="Disordered" evidence="1">
    <location>
        <begin position="249"/>
        <end position="276"/>
    </location>
</feature>
<reference evidence="2 3" key="1">
    <citation type="journal article" date="2018" name="Nat. Ecol. Evol.">
        <title>Pezizomycetes genomes reveal the molecular basis of ectomycorrhizal truffle lifestyle.</title>
        <authorList>
            <person name="Murat C."/>
            <person name="Payen T."/>
            <person name="Noel B."/>
            <person name="Kuo A."/>
            <person name="Morin E."/>
            <person name="Chen J."/>
            <person name="Kohler A."/>
            <person name="Krizsan K."/>
            <person name="Balestrini R."/>
            <person name="Da Silva C."/>
            <person name="Montanini B."/>
            <person name="Hainaut M."/>
            <person name="Levati E."/>
            <person name="Barry K.W."/>
            <person name="Belfiori B."/>
            <person name="Cichocki N."/>
            <person name="Clum A."/>
            <person name="Dockter R.B."/>
            <person name="Fauchery L."/>
            <person name="Guy J."/>
            <person name="Iotti M."/>
            <person name="Le Tacon F."/>
            <person name="Lindquist E.A."/>
            <person name="Lipzen A."/>
            <person name="Malagnac F."/>
            <person name="Mello A."/>
            <person name="Molinier V."/>
            <person name="Miyauchi S."/>
            <person name="Poulain J."/>
            <person name="Riccioni C."/>
            <person name="Rubini A."/>
            <person name="Sitrit Y."/>
            <person name="Splivallo R."/>
            <person name="Traeger S."/>
            <person name="Wang M."/>
            <person name="Zifcakova L."/>
            <person name="Wipf D."/>
            <person name="Zambonelli A."/>
            <person name="Paolocci F."/>
            <person name="Nowrousian M."/>
            <person name="Ottonello S."/>
            <person name="Baldrian P."/>
            <person name="Spatafora J.W."/>
            <person name="Henrissat B."/>
            <person name="Nagy L.G."/>
            <person name="Aury J.M."/>
            <person name="Wincker P."/>
            <person name="Grigoriev I.V."/>
            <person name="Bonfante P."/>
            <person name="Martin F.M."/>
        </authorList>
    </citation>
    <scope>NUCLEOTIDE SEQUENCE [LARGE SCALE GENOMIC DNA]</scope>
    <source>
        <strain evidence="2 3">CCBAS932</strain>
    </source>
</reference>
<accession>A0A3N4L757</accession>
<evidence type="ECO:0000256" key="1">
    <source>
        <dbReference type="SAM" id="MobiDB-lite"/>
    </source>
</evidence>
<feature type="compositionally biased region" description="Low complexity" evidence="1">
    <location>
        <begin position="11"/>
        <end position="30"/>
    </location>
</feature>
<feature type="compositionally biased region" description="Polar residues" evidence="1">
    <location>
        <begin position="258"/>
        <end position="276"/>
    </location>
</feature>
<dbReference type="EMBL" id="ML119106">
    <property type="protein sequence ID" value="RPB17309.1"/>
    <property type="molecule type" value="Genomic_DNA"/>
</dbReference>
<dbReference type="OrthoDB" id="5397275at2759"/>
<proteinExistence type="predicted"/>
<dbReference type="AlphaFoldDB" id="A0A3N4L757"/>
<dbReference type="Proteomes" id="UP000277580">
    <property type="component" value="Unassembled WGS sequence"/>
</dbReference>
<feature type="region of interest" description="Disordered" evidence="1">
    <location>
        <begin position="11"/>
        <end position="124"/>
    </location>
</feature>
<organism evidence="2 3">
    <name type="scientific">Morchella conica CCBAS932</name>
    <dbReference type="NCBI Taxonomy" id="1392247"/>
    <lineage>
        <taxon>Eukaryota</taxon>
        <taxon>Fungi</taxon>
        <taxon>Dikarya</taxon>
        <taxon>Ascomycota</taxon>
        <taxon>Pezizomycotina</taxon>
        <taxon>Pezizomycetes</taxon>
        <taxon>Pezizales</taxon>
        <taxon>Morchellaceae</taxon>
        <taxon>Morchella</taxon>
    </lineage>
</organism>
<name>A0A3N4L757_9PEZI</name>
<sequence length="307" mass="33751">MADIYYPPFLSSPSSASLAIVRSSNSSVENSPPPASRTPPSPRLRREQRKVLHPLNDESDDGYSPHPSIYEASPVASDDEGRSDKELPGSYDSPKQKPVDFLDTQQNESPGRGRNFSRFSGISMMETITEQKSIKSTRDEILDEVAYAPLQQDEESDEDEDGRFFYDYASPTQPLHPAMSASAPNLGGSPYSSSAEHPTSAPTASTFFSRGISSSPRPFPHQPTFRPALSMNRSYGTLSSHPFHRAPVLVTGSDPYTDGNQHTPDSLESPTYGSRPSSLRNQSLWGKLCRGFCFVCCCVNINDENFP</sequence>
<feature type="compositionally biased region" description="Polar residues" evidence="1">
    <location>
        <begin position="190"/>
        <end position="216"/>
    </location>
</feature>
<evidence type="ECO:0000313" key="3">
    <source>
        <dbReference type="Proteomes" id="UP000277580"/>
    </source>
</evidence>